<feature type="domain" description="Peptidase S9 prolyl oligopeptidase catalytic" evidence="3">
    <location>
        <begin position="293"/>
        <end position="333"/>
    </location>
</feature>
<gene>
    <name evidence="5" type="ORF">J2Z32_002264</name>
</gene>
<dbReference type="PANTHER" id="PTHR43037">
    <property type="entry name" value="UNNAMED PRODUCT-RELATED"/>
    <property type="match status" value="1"/>
</dbReference>
<evidence type="ECO:0000256" key="1">
    <source>
        <dbReference type="ARBA" id="ARBA00022729"/>
    </source>
</evidence>
<keyword evidence="1 2" id="KW-0732">Signal</keyword>
<evidence type="ECO:0000313" key="5">
    <source>
        <dbReference type="EMBL" id="MBP1905634.1"/>
    </source>
</evidence>
<dbReference type="RefSeq" id="WP_210089253.1">
    <property type="nucleotide sequence ID" value="NZ_JAGGKG010000009.1"/>
</dbReference>
<dbReference type="InterPro" id="IPR029058">
    <property type="entry name" value="AB_hydrolase_fold"/>
</dbReference>
<dbReference type="Pfam" id="PF00326">
    <property type="entry name" value="Peptidase_S9"/>
    <property type="match status" value="1"/>
</dbReference>
<dbReference type="Gene3D" id="3.40.50.1820">
    <property type="entry name" value="alpha/beta hydrolase"/>
    <property type="match status" value="1"/>
</dbReference>
<dbReference type="SUPFAM" id="SSF53474">
    <property type="entry name" value="alpha/beta-Hydrolases"/>
    <property type="match status" value="1"/>
</dbReference>
<reference evidence="5 6" key="1">
    <citation type="submission" date="2021-03" db="EMBL/GenBank/DDBJ databases">
        <title>Genomic Encyclopedia of Type Strains, Phase IV (KMG-IV): sequencing the most valuable type-strain genomes for metagenomic binning, comparative biology and taxonomic classification.</title>
        <authorList>
            <person name="Goeker M."/>
        </authorList>
    </citation>
    <scope>NUCLEOTIDE SEQUENCE [LARGE SCALE GENOMIC DNA]</scope>
    <source>
        <strain evidence="5 6">DSM 14349</strain>
    </source>
</reference>
<protein>
    <submittedName>
        <fullName evidence="5">Peptidase</fullName>
    </submittedName>
</protein>
<accession>A0ABS4FSU2</accession>
<evidence type="ECO:0000256" key="2">
    <source>
        <dbReference type="SAM" id="SignalP"/>
    </source>
</evidence>
<keyword evidence="6" id="KW-1185">Reference proteome</keyword>
<evidence type="ECO:0000259" key="3">
    <source>
        <dbReference type="Pfam" id="PF00326"/>
    </source>
</evidence>
<proteinExistence type="predicted"/>
<dbReference type="Pfam" id="PF18435">
    <property type="entry name" value="EstA_Ig_like"/>
    <property type="match status" value="1"/>
</dbReference>
<dbReference type="Gene3D" id="2.60.40.2180">
    <property type="match status" value="1"/>
</dbReference>
<name>A0ABS4FSU2_9BACL</name>
<dbReference type="PANTHER" id="PTHR43037:SF1">
    <property type="entry name" value="BLL1128 PROTEIN"/>
    <property type="match status" value="1"/>
</dbReference>
<evidence type="ECO:0000313" key="6">
    <source>
        <dbReference type="Proteomes" id="UP001519272"/>
    </source>
</evidence>
<feature type="chain" id="PRO_5047368714" evidence="2">
    <location>
        <begin position="32"/>
        <end position="448"/>
    </location>
</feature>
<dbReference type="InterPro" id="IPR001375">
    <property type="entry name" value="Peptidase_S9_cat"/>
</dbReference>
<dbReference type="InterPro" id="IPR041172">
    <property type="entry name" value="EstA_Ig-like_N"/>
</dbReference>
<dbReference type="Proteomes" id="UP001519272">
    <property type="component" value="Unassembled WGS sequence"/>
</dbReference>
<feature type="signal peptide" evidence="2">
    <location>
        <begin position="1"/>
        <end position="31"/>
    </location>
</feature>
<dbReference type="InterPro" id="IPR050955">
    <property type="entry name" value="Plant_Biomass_Hydrol_Est"/>
</dbReference>
<feature type="domain" description="Esterase Ig-like N-terminal" evidence="4">
    <location>
        <begin position="40"/>
        <end position="165"/>
    </location>
</feature>
<evidence type="ECO:0000259" key="4">
    <source>
        <dbReference type="Pfam" id="PF18435"/>
    </source>
</evidence>
<sequence length="448" mass="50192">MFTKTLKSAKLMMASTLIFTMAFHFTPAVEAKESKKKTPSYRTVVEVEDWGPVISKVIVNVGKAVPKQAISNHAFDVYVERSDKRLSTPLLEKGNRTVTKAYISDNNGNPVKKSGNYVALEMEIAPDKTLGSAMNFDLKTGLNDWVESKYIITQQQPIKMKRDKLTGLKVTTSQGEIRKGVEQFKTGKATYDGVQLTYADYTPPKVKGKEKSRKNDKKPLIIWLHGMGEGGTDPTVAIAGNKVVNFASKDIQQYFKGAYVLAPQTPTFWMDGFNGFGDGTSKYQKALMSLIQDYVAKHHDIDQDRIYIGGDSNGGYMTMLMVRDYKDYFAAAFVACEALKDDLITDEQIAAMKEVPMWFVAAKTDKLVPPSDYMVSTYNRLIKAGAKDAHMTLFDNVSDTSGLYKKSDGTPYEYDGHWSWIYVYNNEVAKEIGGKRTTIMEWLAAKHK</sequence>
<dbReference type="EMBL" id="JAGGKG010000009">
    <property type="protein sequence ID" value="MBP1905634.1"/>
    <property type="molecule type" value="Genomic_DNA"/>
</dbReference>
<comment type="caution">
    <text evidence="5">The sequence shown here is derived from an EMBL/GenBank/DDBJ whole genome shotgun (WGS) entry which is preliminary data.</text>
</comment>
<organism evidence="5 6">
    <name type="scientific">Paenibacillus turicensis</name>
    <dbReference type="NCBI Taxonomy" id="160487"/>
    <lineage>
        <taxon>Bacteria</taxon>
        <taxon>Bacillati</taxon>
        <taxon>Bacillota</taxon>
        <taxon>Bacilli</taxon>
        <taxon>Bacillales</taxon>
        <taxon>Paenibacillaceae</taxon>
        <taxon>Paenibacillus</taxon>
    </lineage>
</organism>